<keyword evidence="1" id="KW-1133">Transmembrane helix</keyword>
<dbReference type="EMBL" id="AP026562">
    <property type="protein sequence ID" value="BDP44204.1"/>
    <property type="molecule type" value="Genomic_DNA"/>
</dbReference>
<dbReference type="Proteomes" id="UP001064971">
    <property type="component" value="Plasmid pDAETH-2"/>
</dbReference>
<feature type="transmembrane region" description="Helical" evidence="1">
    <location>
        <begin position="176"/>
        <end position="198"/>
    </location>
</feature>
<feature type="transmembrane region" description="Helical" evidence="1">
    <location>
        <begin position="49"/>
        <end position="67"/>
    </location>
</feature>
<feature type="transmembrane region" description="Helical" evidence="1">
    <location>
        <begin position="136"/>
        <end position="156"/>
    </location>
</feature>
<keyword evidence="2" id="KW-0614">Plasmid</keyword>
<sequence>MRVCRALLPPALLLGGACAQGVLPGVDLAWLADERGIMLETLGRTAGRLGTALGVGLLLGTALAALMRSSPRVEAWLTPWVLTLLAVPWVLILVAMNLIPTLGVRESSGLGVAALATAVQVFALGRRRLEERREAYLRRALWYGFTAVMAGELLARGDGLGAKIRFYALFTQFDHLAAYVLLAGGLWLAFALLGRVLLRALGRSFLGRGA</sequence>
<evidence type="ECO:0000313" key="3">
    <source>
        <dbReference type="Proteomes" id="UP001064971"/>
    </source>
</evidence>
<reference evidence="2" key="1">
    <citation type="submission" date="2022-07" db="EMBL/GenBank/DDBJ databases">
        <title>Complete Genome Sequence of the Radioresistant Bacterium Deinococcus aetherius ST0316, Isolated from the Air Dust collected in Lower Stratosphere above Japan.</title>
        <authorList>
            <person name="Satoh K."/>
            <person name="Hagiwara K."/>
            <person name="Katsumata K."/>
            <person name="Kubo A."/>
            <person name="Yokobori S."/>
            <person name="Yamagishi A."/>
            <person name="Oono Y."/>
            <person name="Narumi I."/>
        </authorList>
    </citation>
    <scope>NUCLEOTIDE SEQUENCE</scope>
    <source>
        <strain evidence="2">ST0316</strain>
        <plasmid evidence="2">pDAETH-2</plasmid>
    </source>
</reference>
<proteinExistence type="predicted"/>
<geneLocation type="plasmid" evidence="2 3">
    <name>pDAETH-2</name>
</geneLocation>
<dbReference type="RefSeq" id="WP_344870058.1">
    <property type="nucleotide sequence ID" value="NZ_BAABDW010000014.1"/>
</dbReference>
<name>A0ABM8AK46_9DEIO</name>
<feature type="transmembrane region" description="Helical" evidence="1">
    <location>
        <begin position="79"/>
        <end position="102"/>
    </location>
</feature>
<feature type="transmembrane region" description="Helical" evidence="1">
    <location>
        <begin position="108"/>
        <end position="124"/>
    </location>
</feature>
<gene>
    <name evidence="2" type="ORF">DAETH_41730</name>
</gene>
<keyword evidence="1" id="KW-0472">Membrane</keyword>
<evidence type="ECO:0000256" key="1">
    <source>
        <dbReference type="SAM" id="Phobius"/>
    </source>
</evidence>
<keyword evidence="1" id="KW-0812">Transmembrane</keyword>
<keyword evidence="3" id="KW-1185">Reference proteome</keyword>
<evidence type="ECO:0000313" key="2">
    <source>
        <dbReference type="EMBL" id="BDP44204.1"/>
    </source>
</evidence>
<accession>A0ABM8AK46</accession>
<protein>
    <submittedName>
        <fullName evidence="2">Uncharacterized protein</fullName>
    </submittedName>
</protein>
<organism evidence="2 3">
    <name type="scientific">Deinococcus aetherius</name>
    <dbReference type="NCBI Taxonomy" id="200252"/>
    <lineage>
        <taxon>Bacteria</taxon>
        <taxon>Thermotogati</taxon>
        <taxon>Deinococcota</taxon>
        <taxon>Deinococci</taxon>
        <taxon>Deinococcales</taxon>
        <taxon>Deinococcaceae</taxon>
        <taxon>Deinococcus</taxon>
    </lineage>
</organism>